<organism evidence="2 3">
    <name type="scientific">Plasmodium falciparum (isolate Camp / Malaysia)</name>
    <dbReference type="NCBI Taxonomy" id="5835"/>
    <lineage>
        <taxon>Eukaryota</taxon>
        <taxon>Sar</taxon>
        <taxon>Alveolata</taxon>
        <taxon>Apicomplexa</taxon>
        <taxon>Aconoidasida</taxon>
        <taxon>Haemosporida</taxon>
        <taxon>Plasmodiidae</taxon>
        <taxon>Plasmodium</taxon>
        <taxon>Plasmodium (Laverania)</taxon>
    </lineage>
</organism>
<feature type="compositionally biased region" description="Polar residues" evidence="1">
    <location>
        <begin position="204"/>
        <end position="213"/>
    </location>
</feature>
<dbReference type="AlphaFoldDB" id="A0A024XAZ3"/>
<feature type="compositionally biased region" description="Basic and acidic residues" evidence="1">
    <location>
        <begin position="1"/>
        <end position="11"/>
    </location>
</feature>
<feature type="region of interest" description="Disordered" evidence="1">
    <location>
        <begin position="1"/>
        <end position="57"/>
    </location>
</feature>
<gene>
    <name evidence="2" type="ORF">PFMC_01760</name>
</gene>
<sequence length="374" mass="43590">MKAKEIERLDDTSSSENVKNDDNKNMSGDNNNDNNNNMSGDNNNDNNNNMSGDDYVEGKQNINRNERNIKLHNNNDNNNNNLVKNMNNMEEFYNNNYDNNTDDGVDALYLRSVDDDEDKQRIVLTDGNNVYILEEVTKNENNNSTMNKDENNINKITSVEQEIKMHVPSEQNYNEDNILESFMDYINLEDSLLNNIDDVTNIQTGRETNIRPHNNTNDHNNNTKDYNNNTNDEQNKQQSLFDDNIFNLSEEELSKKIFDDIKLNSEDKIECHNFSDNEDKCNSFKKCTYVNIDNKDTCFLDYNYMLFLKNNNCALQSKSSLLSISKDLLKNDIINRQMFQLLRNSNNNNFICDTVTYSFLTNVVDNTNYEEIFS</sequence>
<evidence type="ECO:0000313" key="3">
    <source>
        <dbReference type="Proteomes" id="UP000030694"/>
    </source>
</evidence>
<evidence type="ECO:0000256" key="1">
    <source>
        <dbReference type="SAM" id="MobiDB-lite"/>
    </source>
</evidence>
<feature type="compositionally biased region" description="Low complexity" evidence="1">
    <location>
        <begin position="25"/>
        <end position="53"/>
    </location>
</feature>
<feature type="compositionally biased region" description="Low complexity" evidence="1">
    <location>
        <begin position="214"/>
        <end position="232"/>
    </location>
</feature>
<evidence type="ECO:0008006" key="4">
    <source>
        <dbReference type="Google" id="ProtNLM"/>
    </source>
</evidence>
<dbReference type="EMBL" id="KI927503">
    <property type="protein sequence ID" value="ETW62348.1"/>
    <property type="molecule type" value="Genomic_DNA"/>
</dbReference>
<evidence type="ECO:0000313" key="2">
    <source>
        <dbReference type="EMBL" id="ETW62348.1"/>
    </source>
</evidence>
<dbReference type="Proteomes" id="UP000030694">
    <property type="component" value="Unassembled WGS sequence"/>
</dbReference>
<proteinExistence type="predicted"/>
<protein>
    <recommendedName>
        <fullName evidence="4">CCAAT-box DNA binding protein subunit B</fullName>
    </recommendedName>
</protein>
<reference evidence="2 3" key="1">
    <citation type="submission" date="2013-02" db="EMBL/GenBank/DDBJ databases">
        <title>The Genome Annotation of Plasmodium falciparum CAMP/Malaysia.</title>
        <authorList>
            <consortium name="The Broad Institute Genome Sequencing Platform"/>
            <consortium name="The Broad Institute Genome Sequencing Center for Infectious Disease"/>
            <person name="Neafsey D."/>
            <person name="Hoffman S."/>
            <person name="Volkman S."/>
            <person name="Rosenthal P."/>
            <person name="Walker B."/>
            <person name="Young S.K."/>
            <person name="Zeng Q."/>
            <person name="Gargeya S."/>
            <person name="Fitzgerald M."/>
            <person name="Haas B."/>
            <person name="Abouelleil A."/>
            <person name="Allen A.W."/>
            <person name="Alvarado L."/>
            <person name="Arachchi H.M."/>
            <person name="Berlin A.M."/>
            <person name="Chapman S.B."/>
            <person name="Gainer-Dewar J."/>
            <person name="Goldberg J."/>
            <person name="Griggs A."/>
            <person name="Gujja S."/>
            <person name="Hansen M."/>
            <person name="Howarth C."/>
            <person name="Imamovic A."/>
            <person name="Ireland A."/>
            <person name="Larimer J."/>
            <person name="McCowan C."/>
            <person name="Murphy C."/>
            <person name="Pearson M."/>
            <person name="Poon T.W."/>
            <person name="Priest M."/>
            <person name="Roberts A."/>
            <person name="Saif S."/>
            <person name="Shea T."/>
            <person name="Sisk P."/>
            <person name="Sykes S."/>
            <person name="Wortman J."/>
            <person name="Nusbaum C."/>
            <person name="Birren B."/>
        </authorList>
    </citation>
    <scope>NUCLEOTIDE SEQUENCE [LARGE SCALE GENOMIC DNA]</scope>
    <source>
        <strain evidence="2 3">CAMP/Malaysia</strain>
    </source>
</reference>
<name>A0A024XAZ3_PLAFC</name>
<dbReference type="OrthoDB" id="377572at2759"/>
<accession>A0A024XAZ3</accession>
<dbReference type="OMA" id="DKVECYT"/>
<feature type="region of interest" description="Disordered" evidence="1">
    <location>
        <begin position="204"/>
        <end position="235"/>
    </location>
</feature>
<reference evidence="2 3" key="2">
    <citation type="submission" date="2013-02" db="EMBL/GenBank/DDBJ databases">
        <title>The Genome Sequence of Plasmodium falciparum CAMP/Malaysia.</title>
        <authorList>
            <consortium name="The Broad Institute Genome Sequencing Platform"/>
            <consortium name="The Broad Institute Genome Sequencing Center for Infectious Disease"/>
            <person name="Neafsey D."/>
            <person name="Cheeseman I."/>
            <person name="Volkman S."/>
            <person name="Adams J."/>
            <person name="Walker B."/>
            <person name="Young S.K."/>
            <person name="Zeng Q."/>
            <person name="Gargeya S."/>
            <person name="Fitzgerald M."/>
            <person name="Haas B."/>
            <person name="Abouelleil A."/>
            <person name="Alvarado L."/>
            <person name="Arachchi H.M."/>
            <person name="Berlin A.M."/>
            <person name="Chapman S.B."/>
            <person name="Dewar J."/>
            <person name="Goldberg J."/>
            <person name="Griggs A."/>
            <person name="Gujja S."/>
            <person name="Hansen M."/>
            <person name="Howarth C."/>
            <person name="Imamovic A."/>
            <person name="Larimer J."/>
            <person name="McCowan C."/>
            <person name="Murphy C."/>
            <person name="Neiman D."/>
            <person name="Pearson M."/>
            <person name="Priest M."/>
            <person name="Roberts A."/>
            <person name="Saif S."/>
            <person name="Shea T."/>
            <person name="Sisk P."/>
            <person name="Sykes S."/>
            <person name="Wortman J."/>
            <person name="Nusbaum C."/>
            <person name="Birren B."/>
        </authorList>
    </citation>
    <scope>NUCLEOTIDE SEQUENCE [LARGE SCALE GENOMIC DNA]</scope>
    <source>
        <strain evidence="2 3">CAMP/Malaysia</strain>
    </source>
</reference>